<gene>
    <name evidence="1" type="ORF">PsYK624_029980</name>
</gene>
<organism evidence="1 2">
    <name type="scientific">Phanerochaete sordida</name>
    <dbReference type="NCBI Taxonomy" id="48140"/>
    <lineage>
        <taxon>Eukaryota</taxon>
        <taxon>Fungi</taxon>
        <taxon>Dikarya</taxon>
        <taxon>Basidiomycota</taxon>
        <taxon>Agaricomycotina</taxon>
        <taxon>Agaricomycetes</taxon>
        <taxon>Polyporales</taxon>
        <taxon>Phanerochaetaceae</taxon>
        <taxon>Phanerochaete</taxon>
    </lineage>
</organism>
<dbReference type="AlphaFoldDB" id="A0A9P3G2Y4"/>
<dbReference type="GO" id="GO:0019171">
    <property type="term" value="F:(3R)-hydroxyacyl-[acyl-carrier-protein] dehydratase activity"/>
    <property type="evidence" value="ECO:0007669"/>
    <property type="project" value="TreeGrafter"/>
</dbReference>
<dbReference type="SUPFAM" id="SSF54637">
    <property type="entry name" value="Thioesterase/thiol ester dehydrase-isomerase"/>
    <property type="match status" value="1"/>
</dbReference>
<evidence type="ECO:0008006" key="3">
    <source>
        <dbReference type="Google" id="ProtNLM"/>
    </source>
</evidence>
<dbReference type="PANTHER" id="PTHR28152:SF1">
    <property type="entry name" value="HYDROXYACYL-THIOESTER DEHYDRATASE TYPE 2, MITOCHONDRIAL"/>
    <property type="match status" value="1"/>
</dbReference>
<evidence type="ECO:0000313" key="2">
    <source>
        <dbReference type="Proteomes" id="UP000703269"/>
    </source>
</evidence>
<keyword evidence="2" id="KW-1185">Reference proteome</keyword>
<dbReference type="OrthoDB" id="3257538at2759"/>
<evidence type="ECO:0000313" key="1">
    <source>
        <dbReference type="EMBL" id="GJE86915.1"/>
    </source>
</evidence>
<dbReference type="InterPro" id="IPR052741">
    <property type="entry name" value="Mitochondrial_HTD2"/>
</dbReference>
<reference evidence="1 2" key="1">
    <citation type="submission" date="2021-08" db="EMBL/GenBank/DDBJ databases">
        <title>Draft Genome Sequence of Phanerochaete sordida strain YK-624.</title>
        <authorList>
            <person name="Mori T."/>
            <person name="Dohra H."/>
            <person name="Suzuki T."/>
            <person name="Kawagishi H."/>
            <person name="Hirai H."/>
        </authorList>
    </citation>
    <scope>NUCLEOTIDE SEQUENCE [LARGE SCALE GENOMIC DNA]</scope>
    <source>
        <strain evidence="1 2">YK-624</strain>
    </source>
</reference>
<sequence>MLPSRAVASRLPKRRFLSAAASAPPDLEALDRWIVSDKKLTLSDTLHPEHVSDLYITLPTRDGTRKPYTAPAAGSPLSYGHHLAFFHPRNPEHTLRADGTDADFCPPEPFTRRMWAGGRIQWKKPLHVGDSVTAFSEMLDVQKKGFEKGVPMVFVKQRIEFKRAGSSDVAIEEERSHVYLAAPAYSRGVKQVTDLPAPEFSFRYRPSATTLFRYSALTFNGHYIHLDKDYARSEGYPERLVHGPLTALMLLDTAVFHDPDIKIKSFEYRALNPLVVNKEVTIYGARDIGTEEKAIRVWAVDEDNIVGMSGRIVVQK</sequence>
<proteinExistence type="predicted"/>
<accession>A0A9P3G2Y4</accession>
<protein>
    <recommendedName>
        <fullName evidence="3">N-terminal of MaoC-like dehydratase domain-containing protein</fullName>
    </recommendedName>
</protein>
<dbReference type="Gene3D" id="3.10.129.10">
    <property type="entry name" value="Hotdog Thioesterase"/>
    <property type="match status" value="2"/>
</dbReference>
<dbReference type="EMBL" id="BPQB01000005">
    <property type="protein sequence ID" value="GJE86915.1"/>
    <property type="molecule type" value="Genomic_DNA"/>
</dbReference>
<dbReference type="GO" id="GO:0005739">
    <property type="term" value="C:mitochondrion"/>
    <property type="evidence" value="ECO:0007669"/>
    <property type="project" value="TreeGrafter"/>
</dbReference>
<comment type="caution">
    <text evidence="1">The sequence shown here is derived from an EMBL/GenBank/DDBJ whole genome shotgun (WGS) entry which is preliminary data.</text>
</comment>
<dbReference type="InterPro" id="IPR029069">
    <property type="entry name" value="HotDog_dom_sf"/>
</dbReference>
<name>A0A9P3G2Y4_9APHY</name>
<dbReference type="Proteomes" id="UP000703269">
    <property type="component" value="Unassembled WGS sequence"/>
</dbReference>
<dbReference type="PANTHER" id="PTHR28152">
    <property type="entry name" value="HYDROXYACYL-THIOESTER DEHYDRATASE TYPE 2, MITOCHONDRIAL"/>
    <property type="match status" value="1"/>
</dbReference>